<organism evidence="2">
    <name type="scientific">Ananas comosus var. bracteatus</name>
    <name type="common">red pineapple</name>
    <dbReference type="NCBI Taxonomy" id="296719"/>
    <lineage>
        <taxon>Eukaryota</taxon>
        <taxon>Viridiplantae</taxon>
        <taxon>Streptophyta</taxon>
        <taxon>Embryophyta</taxon>
        <taxon>Tracheophyta</taxon>
        <taxon>Spermatophyta</taxon>
        <taxon>Magnoliopsida</taxon>
        <taxon>Liliopsida</taxon>
        <taxon>Poales</taxon>
        <taxon>Bromeliaceae</taxon>
        <taxon>Bromelioideae</taxon>
        <taxon>Ananas</taxon>
    </lineage>
</organism>
<dbReference type="EMBL" id="LR862132">
    <property type="protein sequence ID" value="CAD1837473.1"/>
    <property type="molecule type" value="Genomic_DNA"/>
</dbReference>
<feature type="region of interest" description="Disordered" evidence="1">
    <location>
        <begin position="357"/>
        <end position="378"/>
    </location>
</feature>
<feature type="compositionally biased region" description="Basic and acidic residues" evidence="1">
    <location>
        <begin position="361"/>
        <end position="376"/>
    </location>
</feature>
<proteinExistence type="predicted"/>
<sequence length="487" mass="54058">MFRNKILIRASPSSSSNLFLLPLSLSLSAPLPPPTLSLDLETLCWKLSRQWRLACLLQRSHILLLYQRAQSDAVARVVAELAEALPSIEVGEEEEVKSESLIAKAVECGLRSIMLDQKWTCVGNNFFVESTFSCSEERRFNKVAPSGESIDKLMALWSFKHGLRLASDHFIAVQLAYGCGKNMQWLPSSFVLRGSGFAPATQTIRSTKAMNALESFMKVLDAWDFFSQDFLIVKELLSVGNAISNGTKLSTWEKATCNLAYCTGKSNNSNDSRVFTHTSVASKVSCLALGKFMKNSVIPSFMLLSSVLYCSSYLLLDFHTPRPALVNATCDKSVELTEIQGTNGPDQYRVPSFTRKKRTDVHKDVDSPNKLTHADSESPTCKFALEEDTSIKRGVNMQSVVSPRNLTLTDILSPYSNSREKYLLSLQSSENSQRKSDAFLSSNSSGNLAKVTQVGTSGKRNSSCKKKIRPFPLFRFASHFCKTIKLL</sequence>
<dbReference type="AlphaFoldDB" id="A0A6V7Q372"/>
<gene>
    <name evidence="2" type="ORF">CB5_LOCUS20684</name>
</gene>
<name>A0A6V7Q372_ANACO</name>
<reference evidence="2" key="1">
    <citation type="submission" date="2020-07" db="EMBL/GenBank/DDBJ databases">
        <authorList>
            <person name="Lin J."/>
        </authorList>
    </citation>
    <scope>NUCLEOTIDE SEQUENCE</scope>
</reference>
<protein>
    <submittedName>
        <fullName evidence="2">Uncharacterized protein</fullName>
    </submittedName>
</protein>
<accession>A0A6V7Q372</accession>
<evidence type="ECO:0000256" key="1">
    <source>
        <dbReference type="SAM" id="MobiDB-lite"/>
    </source>
</evidence>
<evidence type="ECO:0000313" key="2">
    <source>
        <dbReference type="EMBL" id="CAD1837473.1"/>
    </source>
</evidence>